<dbReference type="EMBL" id="RCSS01000843">
    <property type="protein sequence ID" value="RVD90560.1"/>
    <property type="molecule type" value="Genomic_DNA"/>
</dbReference>
<organism evidence="2 3">
    <name type="scientific">Tubulinosema ratisbonensis</name>
    <dbReference type="NCBI Taxonomy" id="291195"/>
    <lineage>
        <taxon>Eukaryota</taxon>
        <taxon>Fungi</taxon>
        <taxon>Fungi incertae sedis</taxon>
        <taxon>Microsporidia</taxon>
        <taxon>Tubulinosematoidea</taxon>
        <taxon>Tubulinosematidae</taxon>
        <taxon>Tubulinosema</taxon>
    </lineage>
</organism>
<evidence type="ECO:0000313" key="2">
    <source>
        <dbReference type="EMBL" id="RVD90560.1"/>
    </source>
</evidence>
<reference evidence="2 3" key="1">
    <citation type="submission" date="2018-10" db="EMBL/GenBank/DDBJ databases">
        <title>Draft genome sequence of the microsporidian Tubulinosema ratisbonensis.</title>
        <authorList>
            <person name="Polonais V."/>
            <person name="Peyretaillade E."/>
            <person name="Niehus S."/>
            <person name="Wawrzyniak I."/>
            <person name="Franchet A."/>
            <person name="Gaspin C."/>
            <person name="Reichstadt M."/>
            <person name="Belser C."/>
            <person name="Labadie K."/>
            <person name="Delbac F."/>
            <person name="Ferrandon D."/>
        </authorList>
    </citation>
    <scope>NUCLEOTIDE SEQUENCE [LARGE SCALE GENOMIC DNA]</scope>
    <source>
        <strain evidence="2 3">Franzen</strain>
    </source>
</reference>
<evidence type="ECO:0000256" key="1">
    <source>
        <dbReference type="SAM" id="MobiDB-lite"/>
    </source>
</evidence>
<name>A0A437AHE7_9MICR</name>
<evidence type="ECO:0000313" key="3">
    <source>
        <dbReference type="Proteomes" id="UP000282876"/>
    </source>
</evidence>
<keyword evidence="3" id="KW-1185">Reference proteome</keyword>
<sequence length="133" mass="15954">MLINTLFKLTLLKSNEDENYKLRKLDYKLDSDEFPVDLDDQLKEIMRICNYDHSINQHKLSNDKLNKDQLNKESDVNSTNEKINKSKSDRIIHKLNLLKNKLKSIFNKRGKYSLNKRKKSKRIKLLNYRTIQE</sequence>
<proteinExistence type="predicted"/>
<comment type="caution">
    <text evidence="2">The sequence shown here is derived from an EMBL/GenBank/DDBJ whole genome shotgun (WGS) entry which is preliminary data.</text>
</comment>
<feature type="region of interest" description="Disordered" evidence="1">
    <location>
        <begin position="62"/>
        <end position="87"/>
    </location>
</feature>
<accession>A0A437AHE7</accession>
<dbReference type="AlphaFoldDB" id="A0A437AHE7"/>
<dbReference type="Proteomes" id="UP000282876">
    <property type="component" value="Unassembled WGS sequence"/>
</dbReference>
<protein>
    <submittedName>
        <fullName evidence="2">Uncharacterized protein</fullName>
    </submittedName>
</protein>
<dbReference type="VEuPathDB" id="MicrosporidiaDB:TUBRATIS_30010"/>
<gene>
    <name evidence="2" type="ORF">TUBRATIS_30010</name>
</gene>
<feature type="compositionally biased region" description="Basic and acidic residues" evidence="1">
    <location>
        <begin position="62"/>
        <end position="75"/>
    </location>
</feature>